<keyword evidence="8" id="KW-1185">Reference proteome</keyword>
<proteinExistence type="inferred from homology"/>
<evidence type="ECO:0000256" key="4">
    <source>
        <dbReference type="ARBA" id="ARBA00022989"/>
    </source>
</evidence>
<dbReference type="PROSITE" id="PS50895">
    <property type="entry name" value="SURF1"/>
    <property type="match status" value="1"/>
</dbReference>
<dbReference type="KEGG" id="thas:C6Y53_03015"/>
<keyword evidence="3 6" id="KW-0812">Transmembrane</keyword>
<dbReference type="InterPro" id="IPR045214">
    <property type="entry name" value="Surf1/Surf4"/>
</dbReference>
<evidence type="ECO:0000256" key="6">
    <source>
        <dbReference type="RuleBase" id="RU363076"/>
    </source>
</evidence>
<evidence type="ECO:0000313" key="8">
    <source>
        <dbReference type="Proteomes" id="UP000237655"/>
    </source>
</evidence>
<protein>
    <recommendedName>
        <fullName evidence="6">SURF1-like protein</fullName>
    </recommendedName>
</protein>
<evidence type="ECO:0000256" key="1">
    <source>
        <dbReference type="ARBA" id="ARBA00004370"/>
    </source>
</evidence>
<sequence length="224" mass="24356">MRRVAFLLIFGLAGTALLVGLGVWQVQRLNWKAAILAEIDSRISGPAIALPADPDPARDRYLGVEVTGEILPGEVLVLVSRKQIGAGYRVIAPFLTGDGRRILLDRGFIRAADRDAPRDTGPVTVTGNLDWPREIDRFTPAPDLDGGVWFARDVPAMAQALGTDPVLLVARTGTGPDPMPVDSSGIPNDHLNYAITWFSLAAIWAAMTGYFLWRNRARTEGDRT</sequence>
<dbReference type="GO" id="GO:0005886">
    <property type="term" value="C:plasma membrane"/>
    <property type="evidence" value="ECO:0007669"/>
    <property type="project" value="UniProtKB-SubCell"/>
</dbReference>
<comment type="caution">
    <text evidence="6">Lacks conserved residue(s) required for the propagation of feature annotation.</text>
</comment>
<evidence type="ECO:0000313" key="7">
    <source>
        <dbReference type="EMBL" id="AVO36761.1"/>
    </source>
</evidence>
<dbReference type="Pfam" id="PF02104">
    <property type="entry name" value="SURF1"/>
    <property type="match status" value="1"/>
</dbReference>
<evidence type="ECO:0000256" key="3">
    <source>
        <dbReference type="ARBA" id="ARBA00022692"/>
    </source>
</evidence>
<dbReference type="EMBL" id="CP027665">
    <property type="protein sequence ID" value="AVO36761.1"/>
    <property type="molecule type" value="Genomic_DNA"/>
</dbReference>
<comment type="subcellular location">
    <subcellularLocation>
        <location evidence="6">Cell membrane</location>
        <topology evidence="6">Multi-pass membrane protein</topology>
    </subcellularLocation>
    <subcellularLocation>
        <location evidence="1">Membrane</location>
    </subcellularLocation>
</comment>
<name>A0A2S0MLY0_9RHOB</name>
<dbReference type="AlphaFoldDB" id="A0A2S0MLY0"/>
<keyword evidence="5 6" id="KW-0472">Membrane</keyword>
<keyword evidence="4 6" id="KW-1133">Transmembrane helix</keyword>
<reference evidence="8" key="1">
    <citation type="submission" date="2018-03" db="EMBL/GenBank/DDBJ databases">
        <title>Genomic analysis of the strain SH-1 isolated from shrimp intestine.</title>
        <authorList>
            <person name="Kim Y.-S."/>
            <person name="Kim S.-E."/>
            <person name="Kim K.-H."/>
        </authorList>
    </citation>
    <scope>NUCLEOTIDE SEQUENCE [LARGE SCALE GENOMIC DNA]</scope>
    <source>
        <strain evidence="8">SH-1</strain>
    </source>
</reference>
<feature type="transmembrane region" description="Helical" evidence="6">
    <location>
        <begin position="193"/>
        <end position="213"/>
    </location>
</feature>
<organism evidence="7 8">
    <name type="scientific">Pukyongiella litopenaei</name>
    <dbReference type="NCBI Taxonomy" id="2605946"/>
    <lineage>
        <taxon>Bacteria</taxon>
        <taxon>Pseudomonadati</taxon>
        <taxon>Pseudomonadota</taxon>
        <taxon>Alphaproteobacteria</taxon>
        <taxon>Rhodobacterales</taxon>
        <taxon>Paracoccaceae</taxon>
        <taxon>Pukyongiella</taxon>
    </lineage>
</organism>
<dbReference type="CDD" id="cd06662">
    <property type="entry name" value="SURF1"/>
    <property type="match status" value="1"/>
</dbReference>
<dbReference type="InterPro" id="IPR002994">
    <property type="entry name" value="Surf1/Shy1"/>
</dbReference>
<dbReference type="PANTHER" id="PTHR23427">
    <property type="entry name" value="SURFEIT LOCUS PROTEIN"/>
    <property type="match status" value="1"/>
</dbReference>
<dbReference type="RefSeq" id="WP_106471076.1">
    <property type="nucleotide sequence ID" value="NZ_CP027665.1"/>
</dbReference>
<dbReference type="Proteomes" id="UP000237655">
    <property type="component" value="Chromosome"/>
</dbReference>
<keyword evidence="6" id="KW-1003">Cell membrane</keyword>
<gene>
    <name evidence="7" type="ORF">C6Y53_03015</name>
</gene>
<evidence type="ECO:0000256" key="2">
    <source>
        <dbReference type="ARBA" id="ARBA00007165"/>
    </source>
</evidence>
<accession>A0A2S0MLY0</accession>
<dbReference type="PANTHER" id="PTHR23427:SF2">
    <property type="entry name" value="SURFEIT LOCUS PROTEIN 1"/>
    <property type="match status" value="1"/>
</dbReference>
<evidence type="ECO:0000256" key="5">
    <source>
        <dbReference type="ARBA" id="ARBA00023136"/>
    </source>
</evidence>
<comment type="similarity">
    <text evidence="2 6">Belongs to the SURF1 family.</text>
</comment>